<gene>
    <name evidence="2" type="primary">SPOSA6832_02712</name>
</gene>
<organism evidence="2 3">
    <name type="scientific">Sporidiobolus salmonicolor</name>
    <name type="common">Yeast-like fungus</name>
    <name type="synonym">Sporobolomyces salmonicolor</name>
    <dbReference type="NCBI Taxonomy" id="5005"/>
    <lineage>
        <taxon>Eukaryota</taxon>
        <taxon>Fungi</taxon>
        <taxon>Dikarya</taxon>
        <taxon>Basidiomycota</taxon>
        <taxon>Pucciniomycotina</taxon>
        <taxon>Microbotryomycetes</taxon>
        <taxon>Sporidiobolales</taxon>
        <taxon>Sporidiobolaceae</taxon>
        <taxon>Sporobolomyces</taxon>
    </lineage>
</organism>
<dbReference type="InterPro" id="IPR000198">
    <property type="entry name" value="RhoGAP_dom"/>
</dbReference>
<reference evidence="3" key="1">
    <citation type="submission" date="2015-02" db="EMBL/GenBank/DDBJ databases">
        <authorList>
            <person name="Gon?alves P."/>
        </authorList>
    </citation>
    <scope>NUCLEOTIDE SEQUENCE [LARGE SCALE GENOMIC DNA]</scope>
</reference>
<dbReference type="Pfam" id="PF00620">
    <property type="entry name" value="RhoGAP"/>
    <property type="match status" value="1"/>
</dbReference>
<evidence type="ECO:0000313" key="3">
    <source>
        <dbReference type="Proteomes" id="UP000243876"/>
    </source>
</evidence>
<evidence type="ECO:0000313" key="2">
    <source>
        <dbReference type="EMBL" id="CEQ41036.1"/>
    </source>
</evidence>
<dbReference type="OrthoDB" id="19923at2759"/>
<dbReference type="PANTHER" id="PTHR45808">
    <property type="entry name" value="RHO GTPASE-ACTIVATING PROTEIN 68F"/>
    <property type="match status" value="1"/>
</dbReference>
<dbReference type="Proteomes" id="UP000243876">
    <property type="component" value="Unassembled WGS sequence"/>
</dbReference>
<dbReference type="PANTHER" id="PTHR45808:SF2">
    <property type="entry name" value="RHO GTPASE-ACTIVATING PROTEIN 68F"/>
    <property type="match status" value="1"/>
</dbReference>
<dbReference type="Gene3D" id="1.10.555.10">
    <property type="entry name" value="Rho GTPase activation protein"/>
    <property type="match status" value="1"/>
</dbReference>
<dbReference type="GO" id="GO:0007264">
    <property type="term" value="P:small GTPase-mediated signal transduction"/>
    <property type="evidence" value="ECO:0007669"/>
    <property type="project" value="TreeGrafter"/>
</dbReference>
<evidence type="ECO:0000259" key="1">
    <source>
        <dbReference type="PROSITE" id="PS50238"/>
    </source>
</evidence>
<dbReference type="SMART" id="SM00324">
    <property type="entry name" value="RhoGAP"/>
    <property type="match status" value="1"/>
</dbReference>
<dbReference type="SUPFAM" id="SSF48350">
    <property type="entry name" value="GTPase activation domain, GAP"/>
    <property type="match status" value="1"/>
</dbReference>
<dbReference type="PROSITE" id="PS50238">
    <property type="entry name" value="RHOGAP"/>
    <property type="match status" value="1"/>
</dbReference>
<dbReference type="InterPro" id="IPR008936">
    <property type="entry name" value="Rho_GTPase_activation_prot"/>
</dbReference>
<keyword evidence="3" id="KW-1185">Reference proteome</keyword>
<dbReference type="GO" id="GO:0005096">
    <property type="term" value="F:GTPase activator activity"/>
    <property type="evidence" value="ECO:0007669"/>
    <property type="project" value="TreeGrafter"/>
</dbReference>
<feature type="domain" description="Rho-GAP" evidence="1">
    <location>
        <begin position="1"/>
        <end position="193"/>
    </location>
</feature>
<sequence>MPKSEPALPRAFGEPLEELTGKDGDRLPPLVRNCVDVLLSQGHPVSLASYPDAPYIAASILKLFLRSLPSPIFPPTLFPLARNCPRPSKSSAAIAYIQRRLLPLLPPSSLLILQQTLLVLSRISTHHSTNLMTADNLVICLCPALIGGIGASREEVEMCRVPGMEVGSMRGLKEVRESGRNTLGGVVKVMIEK</sequence>
<name>A0A0D6EM73_SPOSA</name>
<dbReference type="CDD" id="cd00159">
    <property type="entry name" value="RhoGAP"/>
    <property type="match status" value="1"/>
</dbReference>
<dbReference type="GO" id="GO:0005737">
    <property type="term" value="C:cytoplasm"/>
    <property type="evidence" value="ECO:0007669"/>
    <property type="project" value="TreeGrafter"/>
</dbReference>
<accession>A0A0D6EM73</accession>
<dbReference type="AlphaFoldDB" id="A0A0D6EM73"/>
<dbReference type="EMBL" id="CENE01000011">
    <property type="protein sequence ID" value="CEQ41036.1"/>
    <property type="molecule type" value="Genomic_DNA"/>
</dbReference>
<proteinExistence type="predicted"/>
<protein>
    <submittedName>
        <fullName evidence="2">SPOSA6832_02712-mRNA-1:cds</fullName>
    </submittedName>
</protein>